<evidence type="ECO:0008006" key="4">
    <source>
        <dbReference type="Google" id="ProtNLM"/>
    </source>
</evidence>
<name>A0ABN2KYB8_9MICC</name>
<evidence type="ECO:0000313" key="3">
    <source>
        <dbReference type="Proteomes" id="UP001501204"/>
    </source>
</evidence>
<comment type="caution">
    <text evidence="2">The sequence shown here is derived from an EMBL/GenBank/DDBJ whole genome shotgun (WGS) entry which is preliminary data.</text>
</comment>
<evidence type="ECO:0000313" key="2">
    <source>
        <dbReference type="EMBL" id="GAA1768504.1"/>
    </source>
</evidence>
<keyword evidence="1" id="KW-1133">Transmembrane helix</keyword>
<sequence length="89" mass="9993">MNLSEGSDVMRTTKTRILFIAATVLGLIMLESPIILLANRSEPTVLGFPFLLAWVLFWWAFCTAVFLVAHLMNWGKPRNRAVAEGRETA</sequence>
<protein>
    <recommendedName>
        <fullName evidence="4">DUF3311 domain-containing protein</fullName>
    </recommendedName>
</protein>
<proteinExistence type="predicted"/>
<dbReference type="EMBL" id="BAAAOA010000040">
    <property type="protein sequence ID" value="GAA1768504.1"/>
    <property type="molecule type" value="Genomic_DNA"/>
</dbReference>
<keyword evidence="1" id="KW-0472">Membrane</keyword>
<feature type="transmembrane region" description="Helical" evidence="1">
    <location>
        <begin position="50"/>
        <end position="71"/>
    </location>
</feature>
<feature type="transmembrane region" description="Helical" evidence="1">
    <location>
        <begin position="17"/>
        <end position="38"/>
    </location>
</feature>
<evidence type="ECO:0000256" key="1">
    <source>
        <dbReference type="SAM" id="Phobius"/>
    </source>
</evidence>
<dbReference type="Proteomes" id="UP001501204">
    <property type="component" value="Unassembled WGS sequence"/>
</dbReference>
<gene>
    <name evidence="2" type="ORF">GCM10009767_28350</name>
</gene>
<keyword evidence="1" id="KW-0812">Transmembrane</keyword>
<accession>A0ABN2KYB8</accession>
<reference evidence="2 3" key="1">
    <citation type="journal article" date="2019" name="Int. J. Syst. Evol. Microbiol.">
        <title>The Global Catalogue of Microorganisms (GCM) 10K type strain sequencing project: providing services to taxonomists for standard genome sequencing and annotation.</title>
        <authorList>
            <consortium name="The Broad Institute Genomics Platform"/>
            <consortium name="The Broad Institute Genome Sequencing Center for Infectious Disease"/>
            <person name="Wu L."/>
            <person name="Ma J."/>
        </authorList>
    </citation>
    <scope>NUCLEOTIDE SEQUENCE [LARGE SCALE GENOMIC DNA]</scope>
    <source>
        <strain evidence="2 3">JCM 14735</strain>
    </source>
</reference>
<organism evidence="2 3">
    <name type="scientific">Kocuria aegyptia</name>
    <dbReference type="NCBI Taxonomy" id="330943"/>
    <lineage>
        <taxon>Bacteria</taxon>
        <taxon>Bacillati</taxon>
        <taxon>Actinomycetota</taxon>
        <taxon>Actinomycetes</taxon>
        <taxon>Micrococcales</taxon>
        <taxon>Micrococcaceae</taxon>
        <taxon>Kocuria</taxon>
    </lineage>
</organism>
<keyword evidence="3" id="KW-1185">Reference proteome</keyword>